<keyword evidence="1" id="KW-0934">Plastid</keyword>
<dbReference type="GeneID" id="39338394"/>
<gene>
    <name evidence="1" type="primary">orf164</name>
</gene>
<organism evidence="1">
    <name type="scientific">Gelidium coulteri</name>
    <dbReference type="NCBI Taxonomy" id="28849"/>
    <lineage>
        <taxon>Eukaryota</taxon>
        <taxon>Rhodophyta</taxon>
        <taxon>Florideophyceae</taxon>
        <taxon>Rhodymeniophycidae</taxon>
        <taxon>Gelidiales</taxon>
        <taxon>Gelidiaceae</taxon>
        <taxon>Gelidium</taxon>
    </lineage>
</organism>
<dbReference type="RefSeq" id="YP_009564919.1">
    <property type="nucleotide sequence ID" value="NC_041173.1"/>
</dbReference>
<sequence>MDLLIIAIEAIDLYTLDVEYINDHNLLLFSTRSKNLLRHVNSNITTLLNSYFECIYLIYRAIQDPSLQKIANCIISTYYNNPEEKSVKQYTRKYIYFYQKTQYYYNRQSYADKINMYEIPIYNIYIISKAYKYNENCLQYLIQYLCL</sequence>
<accession>A0A411FS20</accession>
<dbReference type="AlphaFoldDB" id="A0A411FS20"/>
<dbReference type="EMBL" id="MG922858">
    <property type="protein sequence ID" value="QBA96270.1"/>
    <property type="molecule type" value="Genomic_DNA"/>
</dbReference>
<evidence type="ECO:0000313" key="1">
    <source>
        <dbReference type="EMBL" id="QBA96270.1"/>
    </source>
</evidence>
<name>A0A411FS20_9FLOR</name>
<geneLocation type="plastid" evidence="1"/>
<protein>
    <submittedName>
        <fullName evidence="1">Uncharacterized protein</fullName>
    </submittedName>
</protein>
<reference evidence="1" key="1">
    <citation type="submission" date="2018-02" db="EMBL/GenBank/DDBJ databases">
        <title>Two new species of Gelidium (Gelidiales, Rhodophyta) from California, USA.</title>
        <authorList>
            <person name="Hughey J.R."/>
            <person name="Boo G.H."/>
        </authorList>
    </citation>
    <scope>NUCLEOTIDE SEQUENCE</scope>
</reference>
<proteinExistence type="predicted"/>